<evidence type="ECO:0000256" key="5">
    <source>
        <dbReference type="HAMAP-Rule" id="MF_00871"/>
    </source>
</evidence>
<sequence>MRLDKFLKVSRVIKRRTLAKEVCDGGQVTLNGRSAKAGSEVKTGDVVFINFGLRKIRFEILSVRENVPAKQAGELYSILEETFENRVVE</sequence>
<evidence type="ECO:0000259" key="6">
    <source>
        <dbReference type="SMART" id="SM00363"/>
    </source>
</evidence>
<dbReference type="HAMAP" id="MF_00871">
    <property type="entry name" value="RqcP"/>
    <property type="match status" value="1"/>
</dbReference>
<comment type="similarity">
    <text evidence="5">Belongs to the RqcP family.</text>
</comment>
<dbReference type="GO" id="GO:0072344">
    <property type="term" value="P:rescue of stalled ribosome"/>
    <property type="evidence" value="ECO:0007669"/>
    <property type="project" value="UniProtKB-UniRule"/>
</dbReference>
<reference evidence="8" key="1">
    <citation type="submission" date="2018-02" db="EMBL/GenBank/DDBJ databases">
        <title>Genome sequence of Desulfocucumis palustris strain NAW-5.</title>
        <authorList>
            <person name="Watanabe M."/>
            <person name="Kojima H."/>
            <person name="Fukui M."/>
        </authorList>
    </citation>
    <scope>NUCLEOTIDE SEQUENCE [LARGE SCALE GENOMIC DNA]</scope>
    <source>
        <strain evidence="8">NAW-5</strain>
    </source>
</reference>
<keyword evidence="4 5" id="KW-0648">Protein biosynthesis</keyword>
<evidence type="ECO:0000256" key="3">
    <source>
        <dbReference type="ARBA" id="ARBA00022884"/>
    </source>
</evidence>
<comment type="subunit">
    <text evidence="5">Associates with stalled 50S ribosomal subunits. Binds to RqcH, 23S rRNA and the P-site tRNA. Does not require RqcH for association with 50S subunits.</text>
</comment>
<keyword evidence="7" id="KW-0346">Stress response</keyword>
<dbReference type="Pfam" id="PF01479">
    <property type="entry name" value="S4"/>
    <property type="match status" value="1"/>
</dbReference>
<name>A0A2L2X7J0_9FIRM</name>
<protein>
    <recommendedName>
        <fullName evidence="5">RQC P-site tRNA stabilizing factor</fullName>
        <shortName evidence="5">RqcP</shortName>
    </recommendedName>
    <alternativeName>
        <fullName evidence="5">Ribosome-associated protein quality control protein P</fullName>
    </alternativeName>
</protein>
<dbReference type="InterPro" id="IPR002942">
    <property type="entry name" value="S4_RNA-bd"/>
</dbReference>
<dbReference type="Gene3D" id="3.10.290.10">
    <property type="entry name" value="RNA-binding S4 domain"/>
    <property type="match status" value="1"/>
</dbReference>
<dbReference type="AlphaFoldDB" id="A0A2L2X7J0"/>
<accession>A0A2L2X7J0</accession>
<feature type="domain" description="RNA-binding S4" evidence="6">
    <location>
        <begin position="1"/>
        <end position="65"/>
    </location>
</feature>
<dbReference type="InterPro" id="IPR036986">
    <property type="entry name" value="S4_RNA-bd_sf"/>
</dbReference>
<dbReference type="EMBL" id="BFAV01000018">
    <property type="protein sequence ID" value="GBF32157.1"/>
    <property type="molecule type" value="Genomic_DNA"/>
</dbReference>
<dbReference type="GO" id="GO:0043023">
    <property type="term" value="F:ribosomal large subunit binding"/>
    <property type="evidence" value="ECO:0007669"/>
    <property type="project" value="UniProtKB-UniRule"/>
</dbReference>
<keyword evidence="2 5" id="KW-0699">rRNA-binding</keyword>
<dbReference type="SUPFAM" id="SSF55174">
    <property type="entry name" value="Alpha-L RNA-binding motif"/>
    <property type="match status" value="1"/>
</dbReference>
<dbReference type="OrthoDB" id="9805210at2"/>
<dbReference type="PROSITE" id="PS50889">
    <property type="entry name" value="S4"/>
    <property type="match status" value="1"/>
</dbReference>
<proteinExistence type="inferred from homology"/>
<dbReference type="CDD" id="cd00165">
    <property type="entry name" value="S4"/>
    <property type="match status" value="1"/>
</dbReference>
<evidence type="ECO:0000256" key="4">
    <source>
        <dbReference type="ARBA" id="ARBA00022917"/>
    </source>
</evidence>
<evidence type="ECO:0000313" key="8">
    <source>
        <dbReference type="Proteomes" id="UP000239549"/>
    </source>
</evidence>
<dbReference type="GO" id="GO:0019843">
    <property type="term" value="F:rRNA binding"/>
    <property type="evidence" value="ECO:0007669"/>
    <property type="project" value="UniProtKB-UniRule"/>
</dbReference>
<keyword evidence="8" id="KW-1185">Reference proteome</keyword>
<dbReference type="SMART" id="SM00363">
    <property type="entry name" value="S4"/>
    <property type="match status" value="1"/>
</dbReference>
<dbReference type="GO" id="GO:0000049">
    <property type="term" value="F:tRNA binding"/>
    <property type="evidence" value="ECO:0007669"/>
    <property type="project" value="UniProtKB-UniRule"/>
</dbReference>
<evidence type="ECO:0000256" key="1">
    <source>
        <dbReference type="ARBA" id="ARBA00022555"/>
    </source>
</evidence>
<dbReference type="PIRSF" id="PIRSF038881">
    <property type="entry name" value="RNAbp_HP1423"/>
    <property type="match status" value="1"/>
</dbReference>
<evidence type="ECO:0000313" key="7">
    <source>
        <dbReference type="EMBL" id="GBF32157.1"/>
    </source>
</evidence>
<organism evidence="7 8">
    <name type="scientific">Desulfocucumis palustris</name>
    <dbReference type="NCBI Taxonomy" id="1898651"/>
    <lineage>
        <taxon>Bacteria</taxon>
        <taxon>Bacillati</taxon>
        <taxon>Bacillota</taxon>
        <taxon>Clostridia</taxon>
        <taxon>Eubacteriales</taxon>
        <taxon>Desulfocucumaceae</taxon>
        <taxon>Desulfocucumis</taxon>
    </lineage>
</organism>
<gene>
    <name evidence="5" type="primary">rqcP</name>
    <name evidence="7" type="ORF">DCCM_0348</name>
</gene>
<comment type="caution">
    <text evidence="7">The sequence shown here is derived from an EMBL/GenBank/DDBJ whole genome shotgun (WGS) entry which is preliminary data.</text>
</comment>
<dbReference type="InterPro" id="IPR025490">
    <property type="entry name" value="RqcP"/>
</dbReference>
<dbReference type="RefSeq" id="WP_104370719.1">
    <property type="nucleotide sequence ID" value="NZ_BFAV01000018.1"/>
</dbReference>
<keyword evidence="3 5" id="KW-0694">RNA-binding</keyword>
<dbReference type="Proteomes" id="UP000239549">
    <property type="component" value="Unassembled WGS sequence"/>
</dbReference>
<evidence type="ECO:0000256" key="2">
    <source>
        <dbReference type="ARBA" id="ARBA00022730"/>
    </source>
</evidence>
<comment type="function">
    <text evidence="5">Key component of the ribosome quality control system (RQC), a ribosome-associated complex that mediates the extraction of incompletely synthesized nascent chains from stalled ribosomes and their subsequent degradation. RqcH recruits Ala-charged tRNA, and with RqcP directs the elongation of stalled nascent chains on 50S ribosomal subunits, leading to non-templated C-terminal alanine extensions (Ala tail). The Ala tail promotes nascent chain degradation. RqcP is associated with the translocation-like movement of the peptidyl-tRNA from the A-site into the P-site.</text>
</comment>
<keyword evidence="1 5" id="KW-0820">tRNA-binding</keyword>